<feature type="transmembrane region" description="Helical" evidence="1">
    <location>
        <begin position="46"/>
        <end position="64"/>
    </location>
</feature>
<protein>
    <submittedName>
        <fullName evidence="2">Uncharacterized protein</fullName>
    </submittedName>
</protein>
<sequence length="239" mass="27559">MDEFKKYLQQNRSSLDVEEPSPAIWDRIERQQPAKKTTVIVMMTRWVAAACILVLAGIGVWSLMRDTSTPELSNITANENIQQPVEQPHTTVPETETVTTTKELAVAEKREHKKKHIPTIKAIPKRQDLIAMNNIENSFKQVINLQRDKVSTTPMFAESAEYFADFKIQIKQLEKDEKGIKAEIVKRGMTDQLLNQLINIYQIKLNTLKQLQLEMNKINNRIKQNRAPVDSVKTYFINI</sequence>
<accession>A0AAT9GLE0</accession>
<keyword evidence="1" id="KW-0812">Transmembrane</keyword>
<keyword evidence="1" id="KW-1133">Transmembrane helix</keyword>
<gene>
    <name evidence="2" type="ORF">KACHI17_21700</name>
</gene>
<dbReference type="EMBL" id="AP029612">
    <property type="protein sequence ID" value="BFG71289.1"/>
    <property type="molecule type" value="Genomic_DNA"/>
</dbReference>
<dbReference type="AlphaFoldDB" id="A0AAT9GLE0"/>
<proteinExistence type="predicted"/>
<evidence type="ECO:0000256" key="1">
    <source>
        <dbReference type="SAM" id="Phobius"/>
    </source>
</evidence>
<keyword evidence="1" id="KW-0472">Membrane</keyword>
<dbReference type="RefSeq" id="WP_353548924.1">
    <property type="nucleotide sequence ID" value="NZ_AP029612.1"/>
</dbReference>
<organism evidence="2">
    <name type="scientific">Sediminibacterium sp. KACHI17</name>
    <dbReference type="NCBI Taxonomy" id="1751071"/>
    <lineage>
        <taxon>Bacteria</taxon>
        <taxon>Pseudomonadati</taxon>
        <taxon>Bacteroidota</taxon>
        <taxon>Chitinophagia</taxon>
        <taxon>Chitinophagales</taxon>
        <taxon>Chitinophagaceae</taxon>
        <taxon>Sediminibacterium</taxon>
    </lineage>
</organism>
<reference evidence="2" key="1">
    <citation type="submission" date="2024-02" db="EMBL/GenBank/DDBJ databases">
        <title>Sediminibacterium planktonica sp. nov. and Sediminibacterium longus sp. nov., isolated from surface lake and river water.</title>
        <authorList>
            <person name="Watanabe K."/>
            <person name="Takemine S."/>
            <person name="Ishii Y."/>
            <person name="Ogata Y."/>
            <person name="Shindo C."/>
            <person name="Suda W."/>
        </authorList>
    </citation>
    <scope>NUCLEOTIDE SEQUENCE</scope>
    <source>
        <strain evidence="2">KACHI17</strain>
    </source>
</reference>
<name>A0AAT9GLE0_9BACT</name>
<evidence type="ECO:0000313" key="2">
    <source>
        <dbReference type="EMBL" id="BFG71289.1"/>
    </source>
</evidence>